<evidence type="ECO:0000313" key="4">
    <source>
        <dbReference type="Proteomes" id="UP001176940"/>
    </source>
</evidence>
<dbReference type="InterPro" id="IPR057667">
    <property type="entry name" value="HTH_SB"/>
</dbReference>
<dbReference type="InterPro" id="IPR009057">
    <property type="entry name" value="Homeodomain-like_sf"/>
</dbReference>
<comment type="caution">
    <text evidence="3">The sequence shown here is derived from an EMBL/GenBank/DDBJ whole genome shotgun (WGS) entry which is preliminary data.</text>
</comment>
<dbReference type="Pfam" id="PF01498">
    <property type="entry name" value="HTH_Tnp_Tc3_2"/>
    <property type="match status" value="1"/>
</dbReference>
<reference evidence="3" key="1">
    <citation type="submission" date="2023-07" db="EMBL/GenBank/DDBJ databases">
        <authorList>
            <person name="Stuckert A."/>
        </authorList>
    </citation>
    <scope>NUCLEOTIDE SEQUENCE</scope>
</reference>
<organism evidence="3 4">
    <name type="scientific">Ranitomeya imitator</name>
    <name type="common">mimic poison frog</name>
    <dbReference type="NCBI Taxonomy" id="111125"/>
    <lineage>
        <taxon>Eukaryota</taxon>
        <taxon>Metazoa</taxon>
        <taxon>Chordata</taxon>
        <taxon>Craniata</taxon>
        <taxon>Vertebrata</taxon>
        <taxon>Euteleostomi</taxon>
        <taxon>Amphibia</taxon>
        <taxon>Batrachia</taxon>
        <taxon>Anura</taxon>
        <taxon>Neobatrachia</taxon>
        <taxon>Hyloidea</taxon>
        <taxon>Dendrobatidae</taxon>
        <taxon>Dendrobatinae</taxon>
        <taxon>Ranitomeya</taxon>
    </lineage>
</organism>
<name>A0ABN9M7B7_9NEOB</name>
<evidence type="ECO:0000313" key="3">
    <source>
        <dbReference type="EMBL" id="CAJ0960818.1"/>
    </source>
</evidence>
<proteinExistence type="predicted"/>
<evidence type="ECO:0008006" key="5">
    <source>
        <dbReference type="Google" id="ProtNLM"/>
    </source>
</evidence>
<evidence type="ECO:0000259" key="2">
    <source>
        <dbReference type="Pfam" id="PF25787"/>
    </source>
</evidence>
<dbReference type="Pfam" id="PF25787">
    <property type="entry name" value="HTH_SB"/>
    <property type="match status" value="1"/>
</dbReference>
<feature type="domain" description="Transposase Tc1-like" evidence="1">
    <location>
        <begin position="72"/>
        <end position="117"/>
    </location>
</feature>
<dbReference type="InterPro" id="IPR036388">
    <property type="entry name" value="WH-like_DNA-bd_sf"/>
</dbReference>
<gene>
    <name evidence="3" type="ORF">RIMI_LOCUS17467005</name>
</gene>
<evidence type="ECO:0000259" key="1">
    <source>
        <dbReference type="Pfam" id="PF01498"/>
    </source>
</evidence>
<sequence>MEKRKKTKELSEDLRNQIVRKHEQSQGYKSISNDLNVPVSTARSVIKKFKAHGTVANLPRCGRKRKIDKRFQRKIVRMLDKEPRLTCKQVQAALQSEGTTASTRTIRRHLNEKGLYGHVDVCGCVRMGRFDAASNATCCIFVWSVQRQNDACGCIRMACIPNVKDSRLCFLTFLAYKQKRGPGFKYASNLPGSLLKEQKMNRDNKELTELVKKKEWEETPRQNPEEPPKKKILEGIVKRKPEDVVFKRKRPLEKNMDPAIKKRLKHGKEEKLFKKKVPSHFATLQRYRQRSGSLQRRWRAVTQTALQRPTMPVTRVNIGSERYGYSFSSPSAICRVFSWIIPRLCPKLAI</sequence>
<dbReference type="EMBL" id="CAUEEQ010051045">
    <property type="protein sequence ID" value="CAJ0960818.1"/>
    <property type="molecule type" value="Genomic_DNA"/>
</dbReference>
<keyword evidence="4" id="KW-1185">Reference proteome</keyword>
<feature type="domain" description="Sleeping Beauty transposase HTH" evidence="2">
    <location>
        <begin position="5"/>
        <end position="55"/>
    </location>
</feature>
<dbReference type="InterPro" id="IPR002492">
    <property type="entry name" value="Transposase_Tc1-like"/>
</dbReference>
<protein>
    <recommendedName>
        <fullName evidence="5">Transposase Tc1-like domain-containing protein</fullName>
    </recommendedName>
</protein>
<dbReference type="Gene3D" id="1.10.10.10">
    <property type="entry name" value="Winged helix-like DNA-binding domain superfamily/Winged helix DNA-binding domain"/>
    <property type="match status" value="1"/>
</dbReference>
<dbReference type="SUPFAM" id="SSF46689">
    <property type="entry name" value="Homeodomain-like"/>
    <property type="match status" value="1"/>
</dbReference>
<dbReference type="Proteomes" id="UP001176940">
    <property type="component" value="Unassembled WGS sequence"/>
</dbReference>
<accession>A0ABN9M7B7</accession>